<dbReference type="SMART" id="SM00404">
    <property type="entry name" value="PTPc_motif"/>
    <property type="match status" value="1"/>
</dbReference>
<dbReference type="PANTHER" id="PTHR19134:SF449">
    <property type="entry name" value="TYROSINE-PROTEIN PHOSPHATASE 1"/>
    <property type="match status" value="1"/>
</dbReference>
<dbReference type="InterPro" id="IPR003595">
    <property type="entry name" value="Tyr_Pase_cat"/>
</dbReference>
<comment type="similarity">
    <text evidence="1">Belongs to the protein-tyrosine phosphatase family. Non-receptor class subfamily.</text>
</comment>
<name>A0A9P6QLB0_9FUNG</name>
<gene>
    <name evidence="4" type="ORF">DFQ27_005240</name>
</gene>
<dbReference type="PROSITE" id="PS00383">
    <property type="entry name" value="TYR_PHOSPHATASE_1"/>
    <property type="match status" value="1"/>
</dbReference>
<evidence type="ECO:0008006" key="6">
    <source>
        <dbReference type="Google" id="ProtNLM"/>
    </source>
</evidence>
<dbReference type="AlphaFoldDB" id="A0A9P6QLB0"/>
<dbReference type="InterPro" id="IPR016130">
    <property type="entry name" value="Tyr_Pase_AS"/>
</dbReference>
<evidence type="ECO:0000256" key="1">
    <source>
        <dbReference type="ARBA" id="ARBA00009649"/>
    </source>
</evidence>
<dbReference type="PANTHER" id="PTHR19134">
    <property type="entry name" value="RECEPTOR-TYPE TYROSINE-PROTEIN PHOSPHATASE"/>
    <property type="match status" value="1"/>
</dbReference>
<feature type="domain" description="Tyrosine specific protein phosphatases" evidence="3">
    <location>
        <begin position="237"/>
        <end position="340"/>
    </location>
</feature>
<dbReference type="InterPro" id="IPR000242">
    <property type="entry name" value="PTP_cat"/>
</dbReference>
<proteinExistence type="inferred from homology"/>
<evidence type="ECO:0000259" key="2">
    <source>
        <dbReference type="PROSITE" id="PS50055"/>
    </source>
</evidence>
<accession>A0A9P6QLB0</accession>
<keyword evidence="5" id="KW-1185">Reference proteome</keyword>
<dbReference type="Gene3D" id="3.90.190.10">
    <property type="entry name" value="Protein tyrosine phosphatase superfamily"/>
    <property type="match status" value="1"/>
</dbReference>
<comment type="caution">
    <text evidence="4">The sequence shown here is derived from an EMBL/GenBank/DDBJ whole genome shotgun (WGS) entry which is preliminary data.</text>
</comment>
<evidence type="ECO:0000313" key="4">
    <source>
        <dbReference type="EMBL" id="KAG0268945.1"/>
    </source>
</evidence>
<dbReference type="PROSITE" id="PS50056">
    <property type="entry name" value="TYR_PHOSPHATASE_2"/>
    <property type="match status" value="1"/>
</dbReference>
<dbReference type="Pfam" id="PF00102">
    <property type="entry name" value="Y_phosphatase"/>
    <property type="match status" value="1"/>
</dbReference>
<organism evidence="4 5">
    <name type="scientific">Actinomortierella ambigua</name>
    <dbReference type="NCBI Taxonomy" id="1343610"/>
    <lineage>
        <taxon>Eukaryota</taxon>
        <taxon>Fungi</taxon>
        <taxon>Fungi incertae sedis</taxon>
        <taxon>Mucoromycota</taxon>
        <taxon>Mortierellomycotina</taxon>
        <taxon>Mortierellomycetes</taxon>
        <taxon>Mortierellales</taxon>
        <taxon>Mortierellaceae</taxon>
        <taxon>Actinomortierella</taxon>
    </lineage>
</organism>
<dbReference type="InterPro" id="IPR029021">
    <property type="entry name" value="Prot-tyrosine_phosphatase-like"/>
</dbReference>
<protein>
    <recommendedName>
        <fullName evidence="6">Protein tyrosine phosphatase</fullName>
    </recommendedName>
</protein>
<dbReference type="OrthoDB" id="10253954at2759"/>
<reference evidence="4" key="1">
    <citation type="journal article" date="2020" name="Fungal Divers.">
        <title>Resolving the Mortierellaceae phylogeny through synthesis of multi-gene phylogenetics and phylogenomics.</title>
        <authorList>
            <person name="Vandepol N."/>
            <person name="Liber J."/>
            <person name="Desiro A."/>
            <person name="Na H."/>
            <person name="Kennedy M."/>
            <person name="Barry K."/>
            <person name="Grigoriev I.V."/>
            <person name="Miller A.N."/>
            <person name="O'Donnell K."/>
            <person name="Stajich J.E."/>
            <person name="Bonito G."/>
        </authorList>
    </citation>
    <scope>NUCLEOTIDE SEQUENCE</scope>
    <source>
        <strain evidence="4">BC1065</strain>
    </source>
</reference>
<evidence type="ECO:0000313" key="5">
    <source>
        <dbReference type="Proteomes" id="UP000807716"/>
    </source>
</evidence>
<dbReference type="InterPro" id="IPR000387">
    <property type="entry name" value="Tyr_Pase_dom"/>
</dbReference>
<dbReference type="InterPro" id="IPR050348">
    <property type="entry name" value="Protein-Tyr_Phosphatase"/>
</dbReference>
<dbReference type="SUPFAM" id="SSF52799">
    <property type="entry name" value="(Phosphotyrosine protein) phosphatases II"/>
    <property type="match status" value="1"/>
</dbReference>
<dbReference type="GO" id="GO:0004725">
    <property type="term" value="F:protein tyrosine phosphatase activity"/>
    <property type="evidence" value="ECO:0007669"/>
    <property type="project" value="InterPro"/>
</dbReference>
<sequence length="351" mass="39820">MHKQGASASAALTAAAARTRLPAFLRIDPSSPTIVQKFERLSRDERERLRNAFTSDSPFSLLEATDEDNMDENRYRDILPYMGSQVKVHVVPGSKTLSSPYMNANKITAPALFKTSLPPDWPGYIATQAPLPTTQAKFWHMVQEEGVDTIVCLTAVAEDRRFRAQKAERYWPLAGQTDEYEGGLSVKSLETSDHASAEVAYRYYEISSKDSAPRKVLLVQYQGWPDHGVPRTTNSLEEMLYRIREWKKDSSRSTRPTPIVVHCSAGCGRTGTFCTIDTVLTVLEHTGYPHLKRNTVPQEQQISTQPNAYNWQTEQDLIFDATSSFRQERMLMIQTASQYQFCYRVLQELCC</sequence>
<dbReference type="EMBL" id="JAAAJB010000037">
    <property type="protein sequence ID" value="KAG0268945.1"/>
    <property type="molecule type" value="Genomic_DNA"/>
</dbReference>
<dbReference type="PROSITE" id="PS50055">
    <property type="entry name" value="TYR_PHOSPHATASE_PTP"/>
    <property type="match status" value="1"/>
</dbReference>
<dbReference type="PRINTS" id="PR00700">
    <property type="entry name" value="PRTYPHPHTASE"/>
</dbReference>
<dbReference type="SMART" id="SM00194">
    <property type="entry name" value="PTPc"/>
    <property type="match status" value="1"/>
</dbReference>
<feature type="domain" description="Tyrosine-protein phosphatase" evidence="2">
    <location>
        <begin position="34"/>
        <end position="349"/>
    </location>
</feature>
<dbReference type="Proteomes" id="UP000807716">
    <property type="component" value="Unassembled WGS sequence"/>
</dbReference>
<evidence type="ECO:0000259" key="3">
    <source>
        <dbReference type="PROSITE" id="PS50056"/>
    </source>
</evidence>